<dbReference type="PROSITE" id="PS51257">
    <property type="entry name" value="PROKAR_LIPOPROTEIN"/>
    <property type="match status" value="1"/>
</dbReference>
<proteinExistence type="predicted"/>
<dbReference type="RefSeq" id="WP_421757286.1">
    <property type="nucleotide sequence ID" value="NZ_CACRTV010000058.1"/>
</dbReference>
<evidence type="ECO:0000313" key="1">
    <source>
        <dbReference type="EMBL" id="VYU50580.1"/>
    </source>
</evidence>
<dbReference type="EMBL" id="CACRTV010000058">
    <property type="protein sequence ID" value="VYU50580.1"/>
    <property type="molecule type" value="Genomic_DNA"/>
</dbReference>
<reference evidence="1" key="1">
    <citation type="submission" date="2019-11" db="EMBL/GenBank/DDBJ databases">
        <authorList>
            <person name="Feng L."/>
        </authorList>
    </citation>
    <scope>NUCLEOTIDE SEQUENCE</scope>
    <source>
        <strain evidence="1">CParaputrificumLFYP93</strain>
    </source>
</reference>
<name>A0A6N3FF46_9CLOT</name>
<organism evidence="1">
    <name type="scientific">Clostridium paraputrificum</name>
    <dbReference type="NCBI Taxonomy" id="29363"/>
    <lineage>
        <taxon>Bacteria</taxon>
        <taxon>Bacillati</taxon>
        <taxon>Bacillota</taxon>
        <taxon>Clostridia</taxon>
        <taxon>Eubacteriales</taxon>
        <taxon>Clostridiaceae</taxon>
        <taxon>Clostridium</taxon>
    </lineage>
</organism>
<dbReference type="Gene3D" id="3.90.1010.20">
    <property type="match status" value="2"/>
</dbReference>
<gene>
    <name evidence="1" type="ORF">CPLFYP93_02522</name>
</gene>
<accession>A0A6N3FF46</accession>
<sequence>MNRRKLKMMLSVITTILVVGSLVSCTKKEDEQAKVDANAQASVAEKAIDLEWDAQPTLGIIKGDYYKAEERFRQGHLGVLEVVQNDNKIVEVEFNEMTRPNYYKRYYQDVPKRNSEYNFDMGLAKGAAWIQSVVKVEKQMIEEQRLTGEFDVVSGASNSIEQAMVPLAEKINAKIGNPDGTKYYAIAEELGGGLTGKLKVLVKDGKIVECRYDEVFANSQDEIEDAELKKYYRLSKYESLQYHEPSRIGFNVQMDELNAKVVETQNMLDLTGLPAIEDTGDYKSSGYTKRNTAWDNYLKLAEKLLNEMKADKVL</sequence>
<evidence type="ECO:0008006" key="2">
    <source>
        <dbReference type="Google" id="ProtNLM"/>
    </source>
</evidence>
<protein>
    <recommendedName>
        <fullName evidence="2">FMN-binding protein</fullName>
    </recommendedName>
</protein>
<dbReference type="AlphaFoldDB" id="A0A6N3FF46"/>